<comment type="caution">
    <text evidence="3">The sequence shown here is derived from an EMBL/GenBank/DDBJ whole genome shotgun (WGS) entry which is preliminary data.</text>
</comment>
<dbReference type="AlphaFoldDB" id="A0A4Z0V9J2"/>
<keyword evidence="2" id="KW-0732">Signal</keyword>
<gene>
    <name evidence="3" type="ORF">EZ315_08975</name>
</gene>
<dbReference type="Proteomes" id="UP000297635">
    <property type="component" value="Unassembled WGS sequence"/>
</dbReference>
<dbReference type="RefSeq" id="WP_135471753.1">
    <property type="nucleotide sequence ID" value="NZ_SJSA01000001.1"/>
</dbReference>
<feature type="signal peptide" evidence="2">
    <location>
        <begin position="1"/>
        <end position="16"/>
    </location>
</feature>
<evidence type="ECO:0000256" key="1">
    <source>
        <dbReference type="SAM" id="MobiDB-lite"/>
    </source>
</evidence>
<evidence type="ECO:0008006" key="5">
    <source>
        <dbReference type="Google" id="ProtNLM"/>
    </source>
</evidence>
<proteinExistence type="predicted"/>
<organism evidence="3 4">
    <name type="scientific">Duncaniella freteri</name>
    <dbReference type="NCBI Taxonomy" id="2530391"/>
    <lineage>
        <taxon>Bacteria</taxon>
        <taxon>Pseudomonadati</taxon>
        <taxon>Bacteroidota</taxon>
        <taxon>Bacteroidia</taxon>
        <taxon>Bacteroidales</taxon>
        <taxon>Muribaculaceae</taxon>
        <taxon>Duncaniella</taxon>
    </lineage>
</organism>
<feature type="compositionally biased region" description="Polar residues" evidence="1">
    <location>
        <begin position="20"/>
        <end position="30"/>
    </location>
</feature>
<evidence type="ECO:0000313" key="3">
    <source>
        <dbReference type="EMBL" id="TGG40787.1"/>
    </source>
</evidence>
<evidence type="ECO:0000256" key="2">
    <source>
        <dbReference type="SAM" id="SignalP"/>
    </source>
</evidence>
<dbReference type="PROSITE" id="PS51257">
    <property type="entry name" value="PROKAR_LIPOPROTEIN"/>
    <property type="match status" value="1"/>
</dbReference>
<reference evidence="3 4" key="1">
    <citation type="submission" date="2019-02" db="EMBL/GenBank/DDBJ databases">
        <title>Isolation and identification of novel species under the genus Muribaculum.</title>
        <authorList>
            <person name="Miyake S."/>
            <person name="Ding Y."/>
            <person name="Low A."/>
            <person name="Soh M."/>
            <person name="Seedorf H."/>
        </authorList>
    </citation>
    <scope>NUCLEOTIDE SEQUENCE [LARGE SCALE GENOMIC DNA]</scope>
    <source>
        <strain evidence="3 4">TLL-A3</strain>
    </source>
</reference>
<evidence type="ECO:0000313" key="4">
    <source>
        <dbReference type="Proteomes" id="UP000297635"/>
    </source>
</evidence>
<accession>A0A4Z0V9J2</accession>
<dbReference type="EMBL" id="SJSA01000001">
    <property type="protein sequence ID" value="TGG40787.1"/>
    <property type="molecule type" value="Genomic_DNA"/>
</dbReference>
<dbReference type="GeneID" id="82149921"/>
<sequence length="116" mass="12914">MKALAISTMVALSVMATGCNSKQATESNNQETSGSTEYYDTSSESYSTPSYSGSYSSCDEVDEMYDGVADETKAELRQACREAGADYDELFNDADIDRQVEELKEETRQALREYDY</sequence>
<protein>
    <recommendedName>
        <fullName evidence="5">Lipoprotein</fullName>
    </recommendedName>
</protein>
<feature type="compositionally biased region" description="Low complexity" evidence="1">
    <location>
        <begin position="31"/>
        <end position="54"/>
    </location>
</feature>
<name>A0A4Z0V9J2_9BACT</name>
<feature type="chain" id="PRO_5021334552" description="Lipoprotein" evidence="2">
    <location>
        <begin position="17"/>
        <end position="116"/>
    </location>
</feature>
<feature type="region of interest" description="Disordered" evidence="1">
    <location>
        <begin position="20"/>
        <end position="54"/>
    </location>
</feature>
<keyword evidence="4" id="KW-1185">Reference proteome</keyword>